<comment type="caution">
    <text evidence="2">The sequence shown here is derived from an EMBL/GenBank/DDBJ whole genome shotgun (WGS) entry which is preliminary data.</text>
</comment>
<dbReference type="EMBL" id="JAADJZ010000016">
    <property type="protein sequence ID" value="KAF2869499.1"/>
    <property type="molecule type" value="Genomic_DNA"/>
</dbReference>
<dbReference type="AlphaFoldDB" id="A0A7C8M606"/>
<feature type="compositionally biased region" description="Basic and acidic residues" evidence="1">
    <location>
        <begin position="109"/>
        <end position="137"/>
    </location>
</feature>
<accession>A0A7C8M606</accession>
<name>A0A7C8M606_9PLEO</name>
<proteinExistence type="predicted"/>
<dbReference type="OrthoDB" id="3792407at2759"/>
<feature type="region of interest" description="Disordered" evidence="1">
    <location>
        <begin position="96"/>
        <end position="144"/>
    </location>
</feature>
<protein>
    <submittedName>
        <fullName evidence="2">Uncharacterized protein</fullName>
    </submittedName>
</protein>
<reference evidence="2 3" key="1">
    <citation type="submission" date="2020-01" db="EMBL/GenBank/DDBJ databases">
        <authorList>
            <consortium name="DOE Joint Genome Institute"/>
            <person name="Haridas S."/>
            <person name="Albert R."/>
            <person name="Binder M."/>
            <person name="Bloem J."/>
            <person name="Labutti K."/>
            <person name="Salamov A."/>
            <person name="Andreopoulos B."/>
            <person name="Baker S.E."/>
            <person name="Barry K."/>
            <person name="Bills G."/>
            <person name="Bluhm B.H."/>
            <person name="Cannon C."/>
            <person name="Castanera R."/>
            <person name="Culley D.E."/>
            <person name="Daum C."/>
            <person name="Ezra D."/>
            <person name="Gonzalez J.B."/>
            <person name="Henrissat B."/>
            <person name="Kuo A."/>
            <person name="Liang C."/>
            <person name="Lipzen A."/>
            <person name="Lutzoni F."/>
            <person name="Magnuson J."/>
            <person name="Mondo S."/>
            <person name="Nolan M."/>
            <person name="Ohm R."/>
            <person name="Pangilinan J."/>
            <person name="Park H.-J.H."/>
            <person name="Ramirez L."/>
            <person name="Alfaro M."/>
            <person name="Sun H."/>
            <person name="Tritt A."/>
            <person name="Yoshinaga Y."/>
            <person name="Zwiers L.-H.L."/>
            <person name="Turgeon B.G."/>
            <person name="Goodwin S.B."/>
            <person name="Spatafora J.W."/>
            <person name="Crous P.W."/>
            <person name="Grigoriev I.V."/>
        </authorList>
    </citation>
    <scope>NUCLEOTIDE SEQUENCE [LARGE SCALE GENOMIC DNA]</scope>
    <source>
        <strain evidence="2 3">CBS 611.86</strain>
    </source>
</reference>
<keyword evidence="3" id="KW-1185">Reference proteome</keyword>
<organism evidence="2 3">
    <name type="scientific">Massariosphaeria phaeospora</name>
    <dbReference type="NCBI Taxonomy" id="100035"/>
    <lineage>
        <taxon>Eukaryota</taxon>
        <taxon>Fungi</taxon>
        <taxon>Dikarya</taxon>
        <taxon>Ascomycota</taxon>
        <taxon>Pezizomycotina</taxon>
        <taxon>Dothideomycetes</taxon>
        <taxon>Pleosporomycetidae</taxon>
        <taxon>Pleosporales</taxon>
        <taxon>Pleosporales incertae sedis</taxon>
        <taxon>Massariosphaeria</taxon>
    </lineage>
</organism>
<evidence type="ECO:0000256" key="1">
    <source>
        <dbReference type="SAM" id="MobiDB-lite"/>
    </source>
</evidence>
<sequence>MRGVTHGGEICDRSCVHRSGCASPSQIRGRREEYKGLTCHRLPTARIVPWLVMSPTQLSAMNSSQGSDDSITTIEDNLYTMKVYLEGMKIQPDEPFACPQDGVLSQLGRESHGDKQGDRPCNKRVRFKDSDPDDGRPSVKRKVSPTVSYFTKVRTMEQVAHA</sequence>
<dbReference type="Proteomes" id="UP000481861">
    <property type="component" value="Unassembled WGS sequence"/>
</dbReference>
<evidence type="ECO:0000313" key="2">
    <source>
        <dbReference type="EMBL" id="KAF2869499.1"/>
    </source>
</evidence>
<gene>
    <name evidence="2" type="ORF">BDV95DRAFT_102488</name>
</gene>
<evidence type="ECO:0000313" key="3">
    <source>
        <dbReference type="Proteomes" id="UP000481861"/>
    </source>
</evidence>